<dbReference type="AlphaFoldDB" id="A0A5J4QDN4"/>
<protein>
    <recommendedName>
        <fullName evidence="2">ApeA N-terminal domain-containing protein</fullName>
    </recommendedName>
</protein>
<evidence type="ECO:0008006" key="2">
    <source>
        <dbReference type="Google" id="ProtNLM"/>
    </source>
</evidence>
<reference evidence="1" key="1">
    <citation type="submission" date="2019-03" db="EMBL/GenBank/DDBJ databases">
        <title>Single cell metagenomics reveals metabolic interactions within the superorganism composed of flagellate Streblomastix strix and complex community of Bacteroidetes bacteria on its surface.</title>
        <authorList>
            <person name="Treitli S.C."/>
            <person name="Kolisko M."/>
            <person name="Husnik F."/>
            <person name="Keeling P."/>
            <person name="Hampl V."/>
        </authorList>
    </citation>
    <scope>NUCLEOTIDE SEQUENCE</scope>
    <source>
        <strain evidence="1">STM</strain>
    </source>
</reference>
<name>A0A5J4QDN4_9ZZZZ</name>
<accession>A0A5J4QDN4</accession>
<proteinExistence type="predicted"/>
<sequence length="350" mass="41948">MFFYVFNSENRDYNIIFQYIPSFISNWDRDKYEIHLFENLYLNAENDVFEVYEHTIKDERLGWIFPITILESNENDYTDCKNLNHYKFIAYQKLLEQDAIVSVNDKSIDYGKLSDIFPNTIVCILCKETSQKIRDFRIDNYLLSFYDYGYLHFEGYPKAQAIYDRAGWVTEMRQHKRVILHKANFDITINGYTNALFKEHLLQSDNHIIRFIFLYQIIEHFIQVDFDSQFKTHLNSFNNRQLTLNDFKEEISTLSSERKRINNVFASVQLLADLKSDFVSEFDFLINDIGRTYKKNTFEDKIYDFRNLITHDLRQLTPKVDSLKKIIGIFERITVSLLIHLPTYLTLNKE</sequence>
<gene>
    <name evidence="1" type="ORF">EZS27_030854</name>
</gene>
<dbReference type="EMBL" id="SNRY01003948">
    <property type="protein sequence ID" value="KAA6319229.1"/>
    <property type="molecule type" value="Genomic_DNA"/>
</dbReference>
<organism evidence="1">
    <name type="scientific">termite gut metagenome</name>
    <dbReference type="NCBI Taxonomy" id="433724"/>
    <lineage>
        <taxon>unclassified sequences</taxon>
        <taxon>metagenomes</taxon>
        <taxon>organismal metagenomes</taxon>
    </lineage>
</organism>
<comment type="caution">
    <text evidence="1">The sequence shown here is derived from an EMBL/GenBank/DDBJ whole genome shotgun (WGS) entry which is preliminary data.</text>
</comment>
<evidence type="ECO:0000313" key="1">
    <source>
        <dbReference type="EMBL" id="KAA6319229.1"/>
    </source>
</evidence>